<dbReference type="InterPro" id="IPR011009">
    <property type="entry name" value="Kinase-like_dom_sf"/>
</dbReference>
<dbReference type="AlphaFoldDB" id="A0A377H763"/>
<feature type="domain" description="Aminoglycoside phosphotransferase" evidence="1">
    <location>
        <begin position="127"/>
        <end position="185"/>
    </location>
</feature>
<gene>
    <name evidence="2" type="ORF">NCTC11413_01436</name>
</gene>
<dbReference type="PANTHER" id="PTHR40086">
    <property type="entry name" value="PHOSPHOTRANSFERASE YTMP-RELATED"/>
    <property type="match status" value="1"/>
</dbReference>
<evidence type="ECO:0000259" key="1">
    <source>
        <dbReference type="Pfam" id="PF01636"/>
    </source>
</evidence>
<keyword evidence="2" id="KW-0808">Transferase</keyword>
<dbReference type="RefSeq" id="WP_233432276.1">
    <property type="nucleotide sequence ID" value="NZ_UGGZ01000001.1"/>
</dbReference>
<evidence type="ECO:0000313" key="3">
    <source>
        <dbReference type="Proteomes" id="UP000254232"/>
    </source>
</evidence>
<dbReference type="InterPro" id="IPR052077">
    <property type="entry name" value="CcrZ_PhaseVar_Mediator"/>
</dbReference>
<dbReference type="Proteomes" id="UP000254232">
    <property type="component" value="Unassembled WGS sequence"/>
</dbReference>
<dbReference type="PANTHER" id="PTHR40086:SF1">
    <property type="entry name" value="CELL CYCLE REGULATOR CCRZ"/>
    <property type="match status" value="1"/>
</dbReference>
<sequence>MELQTSGMTRGSEIITIADQRYVVRYQTPELALLGVDRAREAAVLNYLAAVDNKAMISPTMIEQHSQQLVVSYIWGKTAKKWTKPLLKKVAMALKQLQQQTVFATLDEVNISERCSALAKYAPHLIAPPIEPQLTELKSLCHFDLHLGNIVKTGQKLAFIDWEYAGYAHPFWELALFLQANHLAKRQENYFLKHYFSDHPLLSFRQWQAQKKSCLQWADYLIALWLICHQQLN</sequence>
<proteinExistence type="predicted"/>
<accession>A0A377H763</accession>
<protein>
    <submittedName>
        <fullName evidence="2">Thiamine kinase</fullName>
    </submittedName>
</protein>
<dbReference type="EMBL" id="UGGZ01000001">
    <property type="protein sequence ID" value="STO38309.1"/>
    <property type="molecule type" value="Genomic_DNA"/>
</dbReference>
<dbReference type="Gene3D" id="3.90.1200.10">
    <property type="match status" value="1"/>
</dbReference>
<dbReference type="SUPFAM" id="SSF56112">
    <property type="entry name" value="Protein kinase-like (PK-like)"/>
    <property type="match status" value="1"/>
</dbReference>
<dbReference type="InterPro" id="IPR002575">
    <property type="entry name" value="Aminoglycoside_PTrfase"/>
</dbReference>
<evidence type="ECO:0000313" key="2">
    <source>
        <dbReference type="EMBL" id="STO38309.1"/>
    </source>
</evidence>
<reference evidence="2 3" key="1">
    <citation type="submission" date="2018-06" db="EMBL/GenBank/DDBJ databases">
        <authorList>
            <consortium name="Pathogen Informatics"/>
            <person name="Doyle S."/>
        </authorList>
    </citation>
    <scope>NUCLEOTIDE SEQUENCE [LARGE SCALE GENOMIC DNA]</scope>
    <source>
        <strain evidence="2 3">NCTC11413</strain>
    </source>
</reference>
<dbReference type="GeneID" id="77263548"/>
<name>A0A377H763_9PAST</name>
<dbReference type="Pfam" id="PF01636">
    <property type="entry name" value="APH"/>
    <property type="match status" value="1"/>
</dbReference>
<dbReference type="GO" id="GO:0016301">
    <property type="term" value="F:kinase activity"/>
    <property type="evidence" value="ECO:0007669"/>
    <property type="project" value="UniProtKB-KW"/>
</dbReference>
<keyword evidence="2" id="KW-0418">Kinase</keyword>
<organism evidence="2 3">
    <name type="scientific">Gallibacterium anatis</name>
    <dbReference type="NCBI Taxonomy" id="750"/>
    <lineage>
        <taxon>Bacteria</taxon>
        <taxon>Pseudomonadati</taxon>
        <taxon>Pseudomonadota</taxon>
        <taxon>Gammaproteobacteria</taxon>
        <taxon>Pasteurellales</taxon>
        <taxon>Pasteurellaceae</taxon>
        <taxon>Gallibacterium</taxon>
    </lineage>
</organism>